<evidence type="ECO:0000256" key="1">
    <source>
        <dbReference type="ARBA" id="ARBA00023125"/>
    </source>
</evidence>
<dbReference type="PROSITE" id="PS50935">
    <property type="entry name" value="SSB"/>
    <property type="match status" value="1"/>
</dbReference>
<dbReference type="SUPFAM" id="SSF50249">
    <property type="entry name" value="Nucleic acid-binding proteins"/>
    <property type="match status" value="1"/>
</dbReference>
<feature type="compositionally biased region" description="Polar residues" evidence="4">
    <location>
        <begin position="115"/>
        <end position="124"/>
    </location>
</feature>
<evidence type="ECO:0000313" key="6">
    <source>
        <dbReference type="Proteomes" id="UP001565236"/>
    </source>
</evidence>
<dbReference type="InterPro" id="IPR011344">
    <property type="entry name" value="ssDNA-bd"/>
</dbReference>
<dbReference type="InterPro" id="IPR000424">
    <property type="entry name" value="Primosome_PriB/ssb"/>
</dbReference>
<dbReference type="CDD" id="cd04496">
    <property type="entry name" value="SSB_OBF"/>
    <property type="match status" value="1"/>
</dbReference>
<name>A0ABV4DM53_9LACO</name>
<sequence length="174" mass="19434">MLNIVAVNGRLTTDIRVSVVRDTKMANFVVAVQKNYKGRDGKYGTSFFPVVLWGAAVEYLEKYSSKGTLVSISGELNGGIRQKEDGTPENYIEILANNVNILEYKKRENHSATAINTADSQQKSETTHKETTQATPISKHSNTKEQTPHISQHNDEDTFEPVDQGVKLYDPFDI</sequence>
<dbReference type="Gene3D" id="2.40.50.140">
    <property type="entry name" value="Nucleic acid-binding proteins"/>
    <property type="match status" value="1"/>
</dbReference>
<evidence type="ECO:0000256" key="4">
    <source>
        <dbReference type="SAM" id="MobiDB-lite"/>
    </source>
</evidence>
<dbReference type="GO" id="GO:0003677">
    <property type="term" value="F:DNA binding"/>
    <property type="evidence" value="ECO:0007669"/>
    <property type="project" value="UniProtKB-KW"/>
</dbReference>
<dbReference type="Proteomes" id="UP001565236">
    <property type="component" value="Unassembled WGS sequence"/>
</dbReference>
<keyword evidence="1 2" id="KW-0238">DNA-binding</keyword>
<comment type="caution">
    <text evidence="5">The sequence shown here is derived from an EMBL/GenBank/DDBJ whole genome shotgun (WGS) entry which is preliminary data.</text>
</comment>
<feature type="compositionally biased region" description="Basic and acidic residues" evidence="4">
    <location>
        <begin position="142"/>
        <end position="156"/>
    </location>
</feature>
<dbReference type="NCBIfam" id="TIGR00621">
    <property type="entry name" value="ssb"/>
    <property type="match status" value="1"/>
</dbReference>
<dbReference type="EMBL" id="JBCLUF010000003">
    <property type="protein sequence ID" value="MEY8661556.1"/>
    <property type="molecule type" value="Genomic_DNA"/>
</dbReference>
<keyword evidence="6" id="KW-1185">Reference proteome</keyword>
<feature type="region of interest" description="Disordered" evidence="4">
    <location>
        <begin position="115"/>
        <end position="174"/>
    </location>
</feature>
<protein>
    <recommendedName>
        <fullName evidence="3">Single-stranded DNA-binding protein</fullName>
    </recommendedName>
</protein>
<evidence type="ECO:0000256" key="3">
    <source>
        <dbReference type="RuleBase" id="RU000524"/>
    </source>
</evidence>
<accession>A0ABV4DM53</accession>
<proteinExistence type="predicted"/>
<gene>
    <name evidence="5" type="ORF">AALT52_01405</name>
</gene>
<evidence type="ECO:0000256" key="2">
    <source>
        <dbReference type="PROSITE-ProRule" id="PRU00252"/>
    </source>
</evidence>
<reference evidence="5 6" key="1">
    <citation type="submission" date="2024-03" db="EMBL/GenBank/DDBJ databases">
        <title>Mouse gut bacterial collection (mGBC) of GemPharmatech.</title>
        <authorList>
            <person name="He Y."/>
            <person name="Dong L."/>
            <person name="Wu D."/>
            <person name="Gao X."/>
            <person name="Lin Z."/>
        </authorList>
    </citation>
    <scope>NUCLEOTIDE SEQUENCE [LARGE SCALE GENOMIC DNA]</scope>
    <source>
        <strain evidence="5 6">15-30</strain>
    </source>
</reference>
<dbReference type="Pfam" id="PF00436">
    <property type="entry name" value="SSB"/>
    <property type="match status" value="1"/>
</dbReference>
<feature type="compositionally biased region" description="Polar residues" evidence="4">
    <location>
        <begin position="132"/>
        <end position="141"/>
    </location>
</feature>
<evidence type="ECO:0000313" key="5">
    <source>
        <dbReference type="EMBL" id="MEY8661556.1"/>
    </source>
</evidence>
<dbReference type="RefSeq" id="WP_369940391.1">
    <property type="nucleotide sequence ID" value="NZ_JBCLUF010000003.1"/>
</dbReference>
<dbReference type="InterPro" id="IPR012340">
    <property type="entry name" value="NA-bd_OB-fold"/>
</dbReference>
<organism evidence="5 6">
    <name type="scientific">Ligilactobacillus faecis</name>
    <dbReference type="NCBI Taxonomy" id="762833"/>
    <lineage>
        <taxon>Bacteria</taxon>
        <taxon>Bacillati</taxon>
        <taxon>Bacillota</taxon>
        <taxon>Bacilli</taxon>
        <taxon>Lactobacillales</taxon>
        <taxon>Lactobacillaceae</taxon>
        <taxon>Ligilactobacillus</taxon>
    </lineage>
</organism>